<name>A0A445DVM5_ARAHY</name>
<dbReference type="EMBL" id="SDMP01000003">
    <property type="protein sequence ID" value="RYR67234.1"/>
    <property type="molecule type" value="Genomic_DNA"/>
</dbReference>
<evidence type="ECO:0000256" key="1">
    <source>
        <dbReference type="SAM" id="MobiDB-lite"/>
    </source>
</evidence>
<feature type="region of interest" description="Disordered" evidence="1">
    <location>
        <begin position="66"/>
        <end position="96"/>
    </location>
</feature>
<organism evidence="2 3">
    <name type="scientific">Arachis hypogaea</name>
    <name type="common">Peanut</name>
    <dbReference type="NCBI Taxonomy" id="3818"/>
    <lineage>
        <taxon>Eukaryota</taxon>
        <taxon>Viridiplantae</taxon>
        <taxon>Streptophyta</taxon>
        <taxon>Embryophyta</taxon>
        <taxon>Tracheophyta</taxon>
        <taxon>Spermatophyta</taxon>
        <taxon>Magnoliopsida</taxon>
        <taxon>eudicotyledons</taxon>
        <taxon>Gunneridae</taxon>
        <taxon>Pentapetalae</taxon>
        <taxon>rosids</taxon>
        <taxon>fabids</taxon>
        <taxon>Fabales</taxon>
        <taxon>Fabaceae</taxon>
        <taxon>Papilionoideae</taxon>
        <taxon>50 kb inversion clade</taxon>
        <taxon>dalbergioids sensu lato</taxon>
        <taxon>Dalbergieae</taxon>
        <taxon>Pterocarpus clade</taxon>
        <taxon>Arachis</taxon>
    </lineage>
</organism>
<reference evidence="2 3" key="1">
    <citation type="submission" date="2019-01" db="EMBL/GenBank/DDBJ databases">
        <title>Sequencing of cultivated peanut Arachis hypogaea provides insights into genome evolution and oil improvement.</title>
        <authorList>
            <person name="Chen X."/>
        </authorList>
    </citation>
    <scope>NUCLEOTIDE SEQUENCE [LARGE SCALE GENOMIC DNA]</scope>
    <source>
        <strain evidence="3">cv. Fuhuasheng</strain>
        <tissue evidence="2">Leaves</tissue>
    </source>
</reference>
<comment type="caution">
    <text evidence="2">The sequence shown here is derived from an EMBL/GenBank/DDBJ whole genome shotgun (WGS) entry which is preliminary data.</text>
</comment>
<dbReference type="AlphaFoldDB" id="A0A445DVM5"/>
<dbReference type="Proteomes" id="UP000289738">
    <property type="component" value="Chromosome A03"/>
</dbReference>
<accession>A0A445DVM5</accession>
<protein>
    <submittedName>
        <fullName evidence="2">Uncharacterized protein</fullName>
    </submittedName>
</protein>
<feature type="compositionally biased region" description="Basic and acidic residues" evidence="1">
    <location>
        <begin position="79"/>
        <end position="88"/>
    </location>
</feature>
<keyword evidence="3" id="KW-1185">Reference proteome</keyword>
<gene>
    <name evidence="2" type="ORF">Ahy_A03g013538</name>
</gene>
<evidence type="ECO:0000313" key="3">
    <source>
        <dbReference type="Proteomes" id="UP000289738"/>
    </source>
</evidence>
<sequence length="96" mass="11001">MNVTNFIFFPQTLAYFCEVLKSIEGVFPEPRTGENSPRSSGTSPLRTLRIQSLEKLNPINLKHLSFHMSPPHKATQNKKINEELDKNGSESQRWKS</sequence>
<proteinExistence type="predicted"/>
<evidence type="ECO:0000313" key="2">
    <source>
        <dbReference type="EMBL" id="RYR67234.1"/>
    </source>
</evidence>